<proteinExistence type="predicted"/>
<evidence type="ECO:0000313" key="2">
    <source>
        <dbReference type="Proteomes" id="UP000760668"/>
    </source>
</evidence>
<dbReference type="Proteomes" id="UP000760668">
    <property type="component" value="Unassembled WGS sequence"/>
</dbReference>
<sequence length="270" mass="31122">MKFLTDDIFRLGGSQRAKLQYHILAQRFTLAAVSASDKQELEAFAAASETETAQRWLNRMMWPQGHEKMVSFGAALEVPGNTRGLWCYYAKVDEHSATYTGVPMSWETWAAPLVDYLDAWRAARRWDMVEVMQGAMLRLYYHAPYYLTVPKAVRVAVVKWVYQFLKDGAAPFPFAGDMGSEEYSFTIDFERDVEIVPNRSIKDDMAAYNRQSNAEKGRRRVEKRFADLTGDKWTTAELTSQGFTKRNIDSFVENGLIKRLYKGHYARVFK</sequence>
<dbReference type="RefSeq" id="WP_191540312.1">
    <property type="nucleotide sequence ID" value="NZ_DYUC01000065.1"/>
</dbReference>
<reference evidence="1" key="2">
    <citation type="submission" date="2021-09" db="EMBL/GenBank/DDBJ databases">
        <authorList>
            <person name="Gilroy R."/>
        </authorList>
    </citation>
    <scope>NUCLEOTIDE SEQUENCE</scope>
    <source>
        <strain evidence="1">CHK179-5677</strain>
    </source>
</reference>
<accession>A0A921MM72</accession>
<evidence type="ECO:0000313" key="1">
    <source>
        <dbReference type="EMBL" id="HJG86710.1"/>
    </source>
</evidence>
<reference evidence="1" key="1">
    <citation type="journal article" date="2021" name="PeerJ">
        <title>Extensive microbial diversity within the chicken gut microbiome revealed by metagenomics and culture.</title>
        <authorList>
            <person name="Gilroy R."/>
            <person name="Ravi A."/>
            <person name="Getino M."/>
            <person name="Pursley I."/>
            <person name="Horton D.L."/>
            <person name="Alikhan N.F."/>
            <person name="Baker D."/>
            <person name="Gharbi K."/>
            <person name="Hall N."/>
            <person name="Watson M."/>
            <person name="Adriaenssens E.M."/>
            <person name="Foster-Nyarko E."/>
            <person name="Jarju S."/>
            <person name="Secka A."/>
            <person name="Antonio M."/>
            <person name="Oren A."/>
            <person name="Chaudhuri R.R."/>
            <person name="La Ragione R."/>
            <person name="Hildebrand F."/>
            <person name="Pallen M.J."/>
        </authorList>
    </citation>
    <scope>NUCLEOTIDE SEQUENCE</scope>
    <source>
        <strain evidence="1">CHK179-5677</strain>
    </source>
</reference>
<dbReference type="EMBL" id="DYUC01000065">
    <property type="protein sequence ID" value="HJG86710.1"/>
    <property type="molecule type" value="Genomic_DNA"/>
</dbReference>
<protein>
    <submittedName>
        <fullName evidence="1">Type IV toxin-antitoxin system AbiEi family antitoxin domain-containing protein</fullName>
    </submittedName>
</protein>
<dbReference type="AlphaFoldDB" id="A0A921MM72"/>
<comment type="caution">
    <text evidence="1">The sequence shown here is derived from an EMBL/GenBank/DDBJ whole genome shotgun (WGS) entry which is preliminary data.</text>
</comment>
<gene>
    <name evidence="1" type="ORF">K8V01_06790</name>
</gene>
<name>A0A921MM72_9FIRM</name>
<organism evidence="1 2">
    <name type="scientific">Pseudoflavonifractor capillosus</name>
    <dbReference type="NCBI Taxonomy" id="106588"/>
    <lineage>
        <taxon>Bacteria</taxon>
        <taxon>Bacillati</taxon>
        <taxon>Bacillota</taxon>
        <taxon>Clostridia</taxon>
        <taxon>Eubacteriales</taxon>
        <taxon>Oscillospiraceae</taxon>
        <taxon>Pseudoflavonifractor</taxon>
    </lineage>
</organism>